<keyword evidence="3" id="KW-1185">Reference proteome</keyword>
<dbReference type="EMBL" id="GG697446">
    <property type="protein sequence ID" value="EFQ36617.1"/>
    <property type="molecule type" value="Genomic_DNA"/>
</dbReference>
<protein>
    <submittedName>
        <fullName evidence="2">Uncharacterized protein</fullName>
    </submittedName>
</protein>
<reference evidence="3" key="1">
    <citation type="journal article" date="2012" name="Nat. Genet.">
        <title>Lifestyle transitions in plant pathogenic Colletotrichum fungi deciphered by genome and transcriptome analyses.</title>
        <authorList>
            <person name="O'Connell R.J."/>
            <person name="Thon M.R."/>
            <person name="Hacquard S."/>
            <person name="Amyotte S.G."/>
            <person name="Kleemann J."/>
            <person name="Torres M.F."/>
            <person name="Damm U."/>
            <person name="Buiate E.A."/>
            <person name="Epstein L."/>
            <person name="Alkan N."/>
            <person name="Altmueller J."/>
            <person name="Alvarado-Balderrama L."/>
            <person name="Bauser C.A."/>
            <person name="Becker C."/>
            <person name="Birren B.W."/>
            <person name="Chen Z."/>
            <person name="Choi J."/>
            <person name="Crouch J.A."/>
            <person name="Duvick J.P."/>
            <person name="Farman M.A."/>
            <person name="Gan P."/>
            <person name="Heiman D."/>
            <person name="Henrissat B."/>
            <person name="Howard R.J."/>
            <person name="Kabbage M."/>
            <person name="Koch C."/>
            <person name="Kracher B."/>
            <person name="Kubo Y."/>
            <person name="Law A.D."/>
            <person name="Lebrun M.-H."/>
            <person name="Lee Y.-H."/>
            <person name="Miyara I."/>
            <person name="Moore N."/>
            <person name="Neumann U."/>
            <person name="Nordstroem K."/>
            <person name="Panaccione D.G."/>
            <person name="Panstruga R."/>
            <person name="Place M."/>
            <person name="Proctor R.H."/>
            <person name="Prusky D."/>
            <person name="Rech G."/>
            <person name="Reinhardt R."/>
            <person name="Rollins J.A."/>
            <person name="Rounsley S."/>
            <person name="Schardl C.L."/>
            <person name="Schwartz D.C."/>
            <person name="Shenoy N."/>
            <person name="Shirasu K."/>
            <person name="Sikhakolli U.R."/>
            <person name="Stueber K."/>
            <person name="Sukno S.A."/>
            <person name="Sweigard J.A."/>
            <person name="Takano Y."/>
            <person name="Takahara H."/>
            <person name="Trail F."/>
            <person name="van der Does H.C."/>
            <person name="Voll L.M."/>
            <person name="Will I."/>
            <person name="Young S."/>
            <person name="Zeng Q."/>
            <person name="Zhang J."/>
            <person name="Zhou S."/>
            <person name="Dickman M.B."/>
            <person name="Schulze-Lefert P."/>
            <person name="Ver Loren van Themaat E."/>
            <person name="Ma L.-J."/>
            <person name="Vaillancourt L.J."/>
        </authorList>
    </citation>
    <scope>NUCLEOTIDE SEQUENCE [LARGE SCALE GENOMIC DNA]</scope>
    <source>
        <strain evidence="3">M1.001 / M2 / FGSC 10212</strain>
    </source>
</reference>
<proteinExistence type="predicted"/>
<evidence type="ECO:0000313" key="3">
    <source>
        <dbReference type="Proteomes" id="UP000008782"/>
    </source>
</evidence>
<dbReference type="VEuPathDB" id="FungiDB:GLRG_11762"/>
<sequence length="53" mass="5895">MGGATVFVVFDWTTSRTISTLEHAKCLIVEPSTEQLERKVESRPKNPPPPEAL</sequence>
<organism evidence="3">
    <name type="scientific">Colletotrichum graminicola (strain M1.001 / M2 / FGSC 10212)</name>
    <name type="common">Maize anthracnose fungus</name>
    <name type="synonym">Glomerella graminicola</name>
    <dbReference type="NCBI Taxonomy" id="645133"/>
    <lineage>
        <taxon>Eukaryota</taxon>
        <taxon>Fungi</taxon>
        <taxon>Dikarya</taxon>
        <taxon>Ascomycota</taxon>
        <taxon>Pezizomycotina</taxon>
        <taxon>Sordariomycetes</taxon>
        <taxon>Hypocreomycetidae</taxon>
        <taxon>Glomerellales</taxon>
        <taxon>Glomerellaceae</taxon>
        <taxon>Colletotrichum</taxon>
        <taxon>Colletotrichum graminicola species complex</taxon>
    </lineage>
</organism>
<evidence type="ECO:0000256" key="1">
    <source>
        <dbReference type="SAM" id="MobiDB-lite"/>
    </source>
</evidence>
<dbReference type="RefSeq" id="XP_008100637.1">
    <property type="nucleotide sequence ID" value="XM_008102446.1"/>
</dbReference>
<dbReference type="AlphaFoldDB" id="E3R0H9"/>
<dbReference type="HOGENOM" id="CLU_3068570_0_0_1"/>
<feature type="region of interest" description="Disordered" evidence="1">
    <location>
        <begin position="33"/>
        <end position="53"/>
    </location>
</feature>
<feature type="compositionally biased region" description="Basic and acidic residues" evidence="1">
    <location>
        <begin position="35"/>
        <end position="44"/>
    </location>
</feature>
<name>E3R0H9_COLGM</name>
<accession>E3R0H9</accession>
<gene>
    <name evidence="2" type="ORF">GLRG_11762</name>
</gene>
<evidence type="ECO:0000313" key="2">
    <source>
        <dbReference type="EMBL" id="EFQ36617.1"/>
    </source>
</evidence>
<dbReference type="Proteomes" id="UP000008782">
    <property type="component" value="Unassembled WGS sequence"/>
</dbReference>
<dbReference type="GeneID" id="24417126"/>